<dbReference type="PROSITE" id="PS50943">
    <property type="entry name" value="HTH_CROC1"/>
    <property type="match status" value="1"/>
</dbReference>
<dbReference type="CDD" id="cd00093">
    <property type="entry name" value="HTH_XRE"/>
    <property type="match status" value="1"/>
</dbReference>
<comment type="caution">
    <text evidence="2">The sequence shown here is derived from an EMBL/GenBank/DDBJ whole genome shotgun (WGS) entry which is preliminary data.</text>
</comment>
<gene>
    <name evidence="2" type="ORF">KDA27_17345</name>
</gene>
<dbReference type="SUPFAM" id="SSF47413">
    <property type="entry name" value="lambda repressor-like DNA-binding domains"/>
    <property type="match status" value="1"/>
</dbReference>
<sequence>MQVGCRALLCGPGPEAGSQRCDLRNVALRTDAGLTQAELAKLVGTSRSVISRLEDDDYDGHSLALLRRVAAAVNKRVEIRFVPADRKAKSA</sequence>
<dbReference type="Proteomes" id="UP000739538">
    <property type="component" value="Unassembled WGS sequence"/>
</dbReference>
<dbReference type="EMBL" id="JAGQHS010000106">
    <property type="protein sequence ID" value="MCA9757574.1"/>
    <property type="molecule type" value="Genomic_DNA"/>
</dbReference>
<evidence type="ECO:0000313" key="2">
    <source>
        <dbReference type="EMBL" id="MCA9757574.1"/>
    </source>
</evidence>
<dbReference type="InterPro" id="IPR001387">
    <property type="entry name" value="Cro/C1-type_HTH"/>
</dbReference>
<proteinExistence type="predicted"/>
<reference evidence="2" key="1">
    <citation type="submission" date="2020-04" db="EMBL/GenBank/DDBJ databases">
        <authorList>
            <person name="Zhang T."/>
        </authorList>
    </citation>
    <scope>NUCLEOTIDE SEQUENCE</scope>
    <source>
        <strain evidence="2">HKST-UBA02</strain>
    </source>
</reference>
<reference evidence="2" key="2">
    <citation type="journal article" date="2021" name="Microbiome">
        <title>Successional dynamics and alternative stable states in a saline activated sludge microbial community over 9 years.</title>
        <authorList>
            <person name="Wang Y."/>
            <person name="Ye J."/>
            <person name="Ju F."/>
            <person name="Liu L."/>
            <person name="Boyd J.A."/>
            <person name="Deng Y."/>
            <person name="Parks D.H."/>
            <person name="Jiang X."/>
            <person name="Yin X."/>
            <person name="Woodcroft B.J."/>
            <person name="Tyson G.W."/>
            <person name="Hugenholtz P."/>
            <person name="Polz M.F."/>
            <person name="Zhang T."/>
        </authorList>
    </citation>
    <scope>NUCLEOTIDE SEQUENCE</scope>
    <source>
        <strain evidence="2">HKST-UBA02</strain>
    </source>
</reference>
<evidence type="ECO:0000313" key="3">
    <source>
        <dbReference type="Proteomes" id="UP000739538"/>
    </source>
</evidence>
<organism evidence="2 3">
    <name type="scientific">Eiseniibacteriota bacterium</name>
    <dbReference type="NCBI Taxonomy" id="2212470"/>
    <lineage>
        <taxon>Bacteria</taxon>
        <taxon>Candidatus Eiseniibacteriota</taxon>
    </lineage>
</organism>
<accession>A0A956NIB5</accession>
<dbReference type="InterPro" id="IPR010982">
    <property type="entry name" value="Lambda_DNA-bd_dom_sf"/>
</dbReference>
<dbReference type="GO" id="GO:0003677">
    <property type="term" value="F:DNA binding"/>
    <property type="evidence" value="ECO:0007669"/>
    <property type="project" value="InterPro"/>
</dbReference>
<dbReference type="SMART" id="SM00530">
    <property type="entry name" value="HTH_XRE"/>
    <property type="match status" value="1"/>
</dbReference>
<protein>
    <submittedName>
        <fullName evidence="2">Helix-turn-helix domain-containing protein</fullName>
    </submittedName>
</protein>
<dbReference type="Gene3D" id="1.10.260.40">
    <property type="entry name" value="lambda repressor-like DNA-binding domains"/>
    <property type="match status" value="1"/>
</dbReference>
<feature type="domain" description="HTH cro/C1-type" evidence="1">
    <location>
        <begin position="27"/>
        <end position="80"/>
    </location>
</feature>
<evidence type="ECO:0000259" key="1">
    <source>
        <dbReference type="PROSITE" id="PS50943"/>
    </source>
</evidence>
<dbReference type="Pfam" id="PF01381">
    <property type="entry name" value="HTH_3"/>
    <property type="match status" value="1"/>
</dbReference>
<dbReference type="AlphaFoldDB" id="A0A956NIB5"/>
<name>A0A956NIB5_UNCEI</name>